<reference evidence="1" key="2">
    <citation type="submission" date="2020-09" db="EMBL/GenBank/DDBJ databases">
        <authorList>
            <person name="Sun Q."/>
            <person name="Kim S."/>
        </authorList>
    </citation>
    <scope>NUCLEOTIDE SEQUENCE</scope>
    <source>
        <strain evidence="1">KCTC 42650</strain>
    </source>
</reference>
<comment type="caution">
    <text evidence="1">The sequence shown here is derived from an EMBL/GenBank/DDBJ whole genome shotgun (WGS) entry which is preliminary data.</text>
</comment>
<dbReference type="EMBL" id="BNCJ01000001">
    <property type="protein sequence ID" value="GHF37589.1"/>
    <property type="molecule type" value="Genomic_DNA"/>
</dbReference>
<evidence type="ECO:0000313" key="1">
    <source>
        <dbReference type="EMBL" id="GHF37589.1"/>
    </source>
</evidence>
<name>A0A8J3GUX4_9RHOB</name>
<reference evidence="1" key="1">
    <citation type="journal article" date="2014" name="Int. J. Syst. Evol. Microbiol.">
        <title>Complete genome sequence of Corynebacterium casei LMG S-19264T (=DSM 44701T), isolated from a smear-ripened cheese.</title>
        <authorList>
            <consortium name="US DOE Joint Genome Institute (JGI-PGF)"/>
            <person name="Walter F."/>
            <person name="Albersmeier A."/>
            <person name="Kalinowski J."/>
            <person name="Ruckert C."/>
        </authorList>
    </citation>
    <scope>NUCLEOTIDE SEQUENCE</scope>
    <source>
        <strain evidence="1">KCTC 42650</strain>
    </source>
</reference>
<dbReference type="Proteomes" id="UP000626220">
    <property type="component" value="Unassembled WGS sequence"/>
</dbReference>
<proteinExistence type="predicted"/>
<keyword evidence="2" id="KW-1185">Reference proteome</keyword>
<protein>
    <submittedName>
        <fullName evidence="1">Uncharacterized protein</fullName>
    </submittedName>
</protein>
<dbReference type="AlphaFoldDB" id="A0A8J3GUX4"/>
<accession>A0A8J3GUX4</accession>
<evidence type="ECO:0000313" key="2">
    <source>
        <dbReference type="Proteomes" id="UP000626220"/>
    </source>
</evidence>
<sequence>MGRQVPSGAQLVPMGQQLPVRQALCPGAQLPKAAAAWANRAKISARASLAMARELALEPALSSP</sequence>
<organism evidence="1 2">
    <name type="scientific">Seohaeicola zhoushanensis</name>
    <dbReference type="NCBI Taxonomy" id="1569283"/>
    <lineage>
        <taxon>Bacteria</taxon>
        <taxon>Pseudomonadati</taxon>
        <taxon>Pseudomonadota</taxon>
        <taxon>Alphaproteobacteria</taxon>
        <taxon>Rhodobacterales</taxon>
        <taxon>Roseobacteraceae</taxon>
        <taxon>Seohaeicola</taxon>
    </lineage>
</organism>
<gene>
    <name evidence="1" type="ORF">GCM10017056_06890</name>
</gene>